<dbReference type="InterPro" id="IPR003329">
    <property type="entry name" value="Cytidylyl_trans"/>
</dbReference>
<dbReference type="AlphaFoldDB" id="A0A2G1DFL9"/>
<proteinExistence type="predicted"/>
<dbReference type="KEGG" id="amol:AMOL_2617"/>
<keyword evidence="3" id="KW-1185">Reference proteome</keyword>
<evidence type="ECO:0000313" key="1">
    <source>
        <dbReference type="EMBL" id="AXX93556.1"/>
    </source>
</evidence>
<dbReference type="SUPFAM" id="SSF53448">
    <property type="entry name" value="Nucleotide-diphospho-sugar transferases"/>
    <property type="match status" value="1"/>
</dbReference>
<evidence type="ECO:0000313" key="4">
    <source>
        <dbReference type="Proteomes" id="UP000262712"/>
    </source>
</evidence>
<reference evidence="1 4" key="2">
    <citation type="submission" date="2018-08" db="EMBL/GenBank/DDBJ databases">
        <title>Complete genome of the Arcobacter molluscorum type strain LMG 25693.</title>
        <authorList>
            <person name="Miller W.G."/>
            <person name="Yee E."/>
            <person name="Bono J.L."/>
        </authorList>
    </citation>
    <scope>NUCLEOTIDE SEQUENCE [LARGE SCALE GENOMIC DNA]</scope>
    <source>
        <strain evidence="1 4">CECT 7696</strain>
    </source>
</reference>
<dbReference type="Pfam" id="PF02348">
    <property type="entry name" value="CTP_transf_3"/>
    <property type="match status" value="1"/>
</dbReference>
<dbReference type="RefSeq" id="WP_099343247.1">
    <property type="nucleotide sequence ID" value="NZ_CP032098.1"/>
</dbReference>
<gene>
    <name evidence="1" type="ORF">AMOL_2617</name>
    <name evidence="2" type="ORF">CPU12_11310</name>
</gene>
<dbReference type="CDD" id="cd02518">
    <property type="entry name" value="GT2_SpsF"/>
    <property type="match status" value="1"/>
</dbReference>
<dbReference type="Gene3D" id="3.90.550.10">
    <property type="entry name" value="Spore Coat Polysaccharide Biosynthesis Protein SpsA, Chain A"/>
    <property type="match status" value="1"/>
</dbReference>
<evidence type="ECO:0000313" key="3">
    <source>
        <dbReference type="Proteomes" id="UP000221222"/>
    </source>
</evidence>
<dbReference type="EMBL" id="NXFY01000020">
    <property type="protein sequence ID" value="PHO17289.1"/>
    <property type="molecule type" value="Genomic_DNA"/>
</dbReference>
<dbReference type="Proteomes" id="UP000262712">
    <property type="component" value="Chromosome"/>
</dbReference>
<protein>
    <submittedName>
        <fullName evidence="1 2">Polysaccharide biosynthesis protein</fullName>
    </submittedName>
</protein>
<dbReference type="PANTHER" id="PTHR42866">
    <property type="entry name" value="3-DEOXY-MANNO-OCTULOSONATE CYTIDYLYLTRANSFERASE"/>
    <property type="match status" value="1"/>
</dbReference>
<accession>A0A2G1DFL9</accession>
<reference evidence="2 3" key="1">
    <citation type="submission" date="2017-09" db="EMBL/GenBank/DDBJ databases">
        <title>Arcobacter canalis sp. nov., a new species isolated from a water canal contaminated with urban sewage.</title>
        <authorList>
            <person name="Perez-Cataluna A."/>
            <person name="Salas-Masso N."/>
            <person name="Figueras M.J."/>
        </authorList>
    </citation>
    <scope>NUCLEOTIDE SEQUENCE [LARGE SCALE GENOMIC DNA]</scope>
    <source>
        <strain evidence="2 3">F98-3</strain>
    </source>
</reference>
<sequence>MNIYIVIQARTTSTRLPKKVLLPLGSKTVLEVMIKRLEKFKENLIIATTNDGTQEEIVNICKKHNIKYYEGDTNNVLSRYYEACKKFNLKDDDIVIRCTSDCPFVDAKLIQKAINLYKTSKADYVSLGVHSGFPRGLDTEVFSFKLLTQAYNNATTDYEKEHVTIYMHTTIKDKLKIDFLKSFEDNSKYRITLDEIADYEAIKKLYEKLGNKEEFSYEKLISTLKDNPEIFEINKFVEQKKR</sequence>
<organism evidence="2 3">
    <name type="scientific">Malaciobacter molluscorum LMG 25693</name>
    <dbReference type="NCBI Taxonomy" id="870501"/>
    <lineage>
        <taxon>Bacteria</taxon>
        <taxon>Pseudomonadati</taxon>
        <taxon>Campylobacterota</taxon>
        <taxon>Epsilonproteobacteria</taxon>
        <taxon>Campylobacterales</taxon>
        <taxon>Arcobacteraceae</taxon>
        <taxon>Malaciobacter</taxon>
    </lineage>
</organism>
<dbReference type="Proteomes" id="UP000221222">
    <property type="component" value="Unassembled WGS sequence"/>
</dbReference>
<name>A0A2G1DFL9_9BACT</name>
<dbReference type="GO" id="GO:0005829">
    <property type="term" value="C:cytosol"/>
    <property type="evidence" value="ECO:0007669"/>
    <property type="project" value="TreeGrafter"/>
</dbReference>
<dbReference type="InterPro" id="IPR029044">
    <property type="entry name" value="Nucleotide-diphossugar_trans"/>
</dbReference>
<dbReference type="PANTHER" id="PTHR42866:SF1">
    <property type="entry name" value="SPORE COAT POLYSACCHARIDE BIOSYNTHESIS PROTEIN SPSF"/>
    <property type="match status" value="1"/>
</dbReference>
<dbReference type="EMBL" id="CP032098">
    <property type="protein sequence ID" value="AXX93556.1"/>
    <property type="molecule type" value="Genomic_DNA"/>
</dbReference>
<evidence type="ECO:0000313" key="2">
    <source>
        <dbReference type="EMBL" id="PHO17289.1"/>
    </source>
</evidence>